<protein>
    <submittedName>
        <fullName evidence="1">Uncharacterized protein</fullName>
    </submittedName>
</protein>
<sequence length="146" mass="16433">MKVKLLLFSIILTVISCKPTKDKRVVFDSKGQKAITSSVSKKLRTVSILFGNQAALESALKGGAHRGGEMFTFVTWNQDNEKFWFPGLINGKIKSIEVVNIVLRGNTLKPDYRLVQGTAPKRLTDQLYTQSERIEFITSQRPSIYP</sequence>
<dbReference type="RefSeq" id="WP_378960472.1">
    <property type="nucleotide sequence ID" value="NZ_JBHRXC010000016.1"/>
</dbReference>
<accession>A0ABV8NN83</accession>
<gene>
    <name evidence="1" type="ORF">ACFOUY_10335</name>
</gene>
<reference evidence="2" key="1">
    <citation type="journal article" date="2019" name="Int. J. Syst. Evol. Microbiol.">
        <title>The Global Catalogue of Microorganisms (GCM) 10K type strain sequencing project: providing services to taxonomists for standard genome sequencing and annotation.</title>
        <authorList>
            <consortium name="The Broad Institute Genomics Platform"/>
            <consortium name="The Broad Institute Genome Sequencing Center for Infectious Disease"/>
            <person name="Wu L."/>
            <person name="Ma J."/>
        </authorList>
    </citation>
    <scope>NUCLEOTIDE SEQUENCE [LARGE SCALE GENOMIC DNA]</scope>
    <source>
        <strain evidence="2">CCM 8689</strain>
    </source>
</reference>
<keyword evidence="2" id="KW-1185">Reference proteome</keyword>
<dbReference type="Proteomes" id="UP001595792">
    <property type="component" value="Unassembled WGS sequence"/>
</dbReference>
<comment type="caution">
    <text evidence="1">The sequence shown here is derived from an EMBL/GenBank/DDBJ whole genome shotgun (WGS) entry which is preliminary data.</text>
</comment>
<organism evidence="1 2">
    <name type="scientific">Pedobacter jamesrossensis</name>
    <dbReference type="NCBI Taxonomy" id="1908238"/>
    <lineage>
        <taxon>Bacteria</taxon>
        <taxon>Pseudomonadati</taxon>
        <taxon>Bacteroidota</taxon>
        <taxon>Sphingobacteriia</taxon>
        <taxon>Sphingobacteriales</taxon>
        <taxon>Sphingobacteriaceae</taxon>
        <taxon>Pedobacter</taxon>
    </lineage>
</organism>
<dbReference type="PROSITE" id="PS51257">
    <property type="entry name" value="PROKAR_LIPOPROTEIN"/>
    <property type="match status" value="1"/>
</dbReference>
<dbReference type="EMBL" id="JBHSBY010000101">
    <property type="protein sequence ID" value="MFC4197097.1"/>
    <property type="molecule type" value="Genomic_DNA"/>
</dbReference>
<name>A0ABV8NN83_9SPHI</name>
<evidence type="ECO:0000313" key="2">
    <source>
        <dbReference type="Proteomes" id="UP001595792"/>
    </source>
</evidence>
<evidence type="ECO:0000313" key="1">
    <source>
        <dbReference type="EMBL" id="MFC4197097.1"/>
    </source>
</evidence>
<proteinExistence type="predicted"/>